<sequence length="40" mass="4133">MTINQAIETTILSVATITIALSMDAVDIELKAATAGQEIA</sequence>
<evidence type="ECO:0000313" key="1">
    <source>
        <dbReference type="EMBL" id="CAB4732099.1"/>
    </source>
</evidence>
<gene>
    <name evidence="1" type="ORF">UFOPK2735_00708</name>
</gene>
<protein>
    <submittedName>
        <fullName evidence="1">Unannotated protein</fullName>
    </submittedName>
</protein>
<proteinExistence type="predicted"/>
<organism evidence="1">
    <name type="scientific">freshwater metagenome</name>
    <dbReference type="NCBI Taxonomy" id="449393"/>
    <lineage>
        <taxon>unclassified sequences</taxon>
        <taxon>metagenomes</taxon>
        <taxon>ecological metagenomes</taxon>
    </lineage>
</organism>
<dbReference type="AlphaFoldDB" id="A0A6J6SCG4"/>
<accession>A0A6J6SCG4</accession>
<reference evidence="1" key="1">
    <citation type="submission" date="2020-05" db="EMBL/GenBank/DDBJ databases">
        <authorList>
            <person name="Chiriac C."/>
            <person name="Salcher M."/>
            <person name="Ghai R."/>
            <person name="Kavagutti S V."/>
        </authorList>
    </citation>
    <scope>NUCLEOTIDE SEQUENCE</scope>
</reference>
<name>A0A6J6SCG4_9ZZZZ</name>
<dbReference type="EMBL" id="CAEZYP010000111">
    <property type="protein sequence ID" value="CAB4732099.1"/>
    <property type="molecule type" value="Genomic_DNA"/>
</dbReference>